<accession>A0A9N9S9F4</accession>
<dbReference type="Proteomes" id="UP001153620">
    <property type="component" value="Chromosome 4"/>
</dbReference>
<protein>
    <submittedName>
        <fullName evidence="2">Uncharacterized protein</fullName>
    </submittedName>
</protein>
<sequence length="566" mass="66832">MTKRMIELKRLVSSYKRQKMSESDDNMETEHSDQPPTLPLEMILKVISNLNSIEDIKNCMLLTKEINTSIFKTQEIMKNIKVQLKCFYESDTAKKVLTEHGRYIRCLSILAKVNSPKLFKDLLPLVPNMDEFLLERKIVLSKPTYPWSVVYSSWLSDLVYESDKDSSDEEDEDEDEDIDDDLYIPPPNKKLSDCWNDNEDSLDMTKLKALKIDVRDLEYFLKATKNVKHLEKLIIFSHGSTYDDFLFDFICQQKNLKELNVINQKNYYIAFPKEDPTTKVTFKLKKFKLLTRSNQELNENYTKFLAIHAESLEELEVDHSLSPQSLQIIFEKCHNLQKFTLRSDKNSELYSRSHPDWILPSIKHFDDQNSIGLNLDTVLKKFPNIESLKCQIINDPSRRPNKIKELEVNTMNAVSTDTFQFTDLKLITINQICFFREEIMRNTLINIKNVEHLVIRDARNTQILSRIFKHLDVMKKMKTFSFRVNPYTKRVYKMGDNEEVPKNYMFYKIMADMEKKVVKVSTFIVQQNKELFDILVETFKGFEFYEFCFDVTKMVKIDVEDKHAEC</sequence>
<proteinExistence type="predicted"/>
<evidence type="ECO:0000256" key="1">
    <source>
        <dbReference type="SAM" id="MobiDB-lite"/>
    </source>
</evidence>
<evidence type="ECO:0000313" key="3">
    <source>
        <dbReference type="Proteomes" id="UP001153620"/>
    </source>
</evidence>
<gene>
    <name evidence="2" type="ORF">CHIRRI_LOCUS13533</name>
</gene>
<dbReference type="Gene3D" id="3.80.10.10">
    <property type="entry name" value="Ribonuclease Inhibitor"/>
    <property type="match status" value="1"/>
</dbReference>
<reference evidence="2" key="1">
    <citation type="submission" date="2022-01" db="EMBL/GenBank/DDBJ databases">
        <authorList>
            <person name="King R."/>
        </authorList>
    </citation>
    <scope>NUCLEOTIDE SEQUENCE</scope>
</reference>
<organism evidence="2 3">
    <name type="scientific">Chironomus riparius</name>
    <dbReference type="NCBI Taxonomy" id="315576"/>
    <lineage>
        <taxon>Eukaryota</taxon>
        <taxon>Metazoa</taxon>
        <taxon>Ecdysozoa</taxon>
        <taxon>Arthropoda</taxon>
        <taxon>Hexapoda</taxon>
        <taxon>Insecta</taxon>
        <taxon>Pterygota</taxon>
        <taxon>Neoptera</taxon>
        <taxon>Endopterygota</taxon>
        <taxon>Diptera</taxon>
        <taxon>Nematocera</taxon>
        <taxon>Chironomoidea</taxon>
        <taxon>Chironomidae</taxon>
        <taxon>Chironominae</taxon>
        <taxon>Chironomus</taxon>
    </lineage>
</organism>
<dbReference type="EMBL" id="OU895880">
    <property type="protein sequence ID" value="CAG9810720.1"/>
    <property type="molecule type" value="Genomic_DNA"/>
</dbReference>
<feature type="region of interest" description="Disordered" evidence="1">
    <location>
        <begin position="17"/>
        <end position="36"/>
    </location>
</feature>
<dbReference type="AlphaFoldDB" id="A0A9N9S9F4"/>
<evidence type="ECO:0000313" key="2">
    <source>
        <dbReference type="EMBL" id="CAG9810720.1"/>
    </source>
</evidence>
<keyword evidence="3" id="KW-1185">Reference proteome</keyword>
<name>A0A9N9S9F4_9DIPT</name>
<dbReference type="SUPFAM" id="SSF52047">
    <property type="entry name" value="RNI-like"/>
    <property type="match status" value="1"/>
</dbReference>
<dbReference type="InterPro" id="IPR032675">
    <property type="entry name" value="LRR_dom_sf"/>
</dbReference>
<reference evidence="2" key="2">
    <citation type="submission" date="2022-10" db="EMBL/GenBank/DDBJ databases">
        <authorList>
            <consortium name="ENA_rothamsted_submissions"/>
            <consortium name="culmorum"/>
            <person name="King R."/>
        </authorList>
    </citation>
    <scope>NUCLEOTIDE SEQUENCE</scope>
</reference>